<feature type="signal peptide" evidence="1">
    <location>
        <begin position="1"/>
        <end position="17"/>
    </location>
</feature>
<evidence type="ECO:0000313" key="3">
    <source>
        <dbReference type="Proteomes" id="UP000009135"/>
    </source>
</evidence>
<dbReference type="OrthoDB" id="402748at2"/>
<sequence>MFSKVFLLGTSSVAAVAAGVGLNAMGGSSFFKKDVAATKAAEPSCTVLLVESENKKEASIMGNLENLKETDKNNEELWNSLHEVCRNSSDRKVYVGNIGNPKKLTHQTKYQSIVWKVVSKSNG</sequence>
<dbReference type="HOGENOM" id="CLU_2024146_0_0_14"/>
<dbReference type="EMBL" id="CP003199">
    <property type="protein sequence ID" value="AEW45314.1"/>
    <property type="molecule type" value="Genomic_DNA"/>
</dbReference>
<dbReference type="KEGG" id="mhe:MHC_02240"/>
<protein>
    <submittedName>
        <fullName evidence="2">Uncharacterized protein</fullName>
    </submittedName>
</protein>
<organism evidence="2 3">
    <name type="scientific">Mycoplasma haemocanis (strain Illinois)</name>
    <dbReference type="NCBI Taxonomy" id="1111676"/>
    <lineage>
        <taxon>Bacteria</taxon>
        <taxon>Bacillati</taxon>
        <taxon>Mycoplasmatota</taxon>
        <taxon>Mollicutes</taxon>
        <taxon>Mycoplasmataceae</taxon>
        <taxon>Mycoplasma</taxon>
    </lineage>
</organism>
<evidence type="ECO:0000256" key="1">
    <source>
        <dbReference type="SAM" id="SignalP"/>
    </source>
</evidence>
<dbReference type="Proteomes" id="UP000009135">
    <property type="component" value="Chromosome"/>
</dbReference>
<reference evidence="2 3" key="1">
    <citation type="journal article" date="2012" name="J. Bacteriol.">
        <title>Complete genome sequence of Mycoplasma haemocanis strain Illinois.</title>
        <authorList>
            <person name="do Nascimento N.C."/>
            <person name="Guimaraes A.M."/>
            <person name="Santos A.P."/>
            <person name="Sanmiguel P.J."/>
            <person name="Messick J.B."/>
        </authorList>
    </citation>
    <scope>NUCLEOTIDE SEQUENCE [LARGE SCALE GENOMIC DNA]</scope>
    <source>
        <strain evidence="2 3">Illinois</strain>
    </source>
</reference>
<evidence type="ECO:0000313" key="2">
    <source>
        <dbReference type="EMBL" id="AEW45314.1"/>
    </source>
</evidence>
<accession>H6N6P2</accession>
<dbReference type="AlphaFoldDB" id="H6N6P2"/>
<keyword evidence="1" id="KW-0732">Signal</keyword>
<feature type="chain" id="PRO_5003604549" evidence="1">
    <location>
        <begin position="18"/>
        <end position="123"/>
    </location>
</feature>
<gene>
    <name evidence="2" type="ordered locus">MHC_02240</name>
</gene>
<keyword evidence="3" id="KW-1185">Reference proteome</keyword>
<name>H6N6P2_MYCHN</name>
<proteinExistence type="predicted"/>